<keyword evidence="4 10" id="KW-0479">Metal-binding</keyword>
<dbReference type="Proteomes" id="UP000298138">
    <property type="component" value="Unassembled WGS sequence"/>
</dbReference>
<dbReference type="PANTHER" id="PTHR43520:SF8">
    <property type="entry name" value="P-TYPE CU(+) TRANSPORTER"/>
    <property type="match status" value="1"/>
</dbReference>
<dbReference type="SUPFAM" id="SSF81653">
    <property type="entry name" value="Calcium ATPase, transduction domain A"/>
    <property type="match status" value="1"/>
</dbReference>
<dbReference type="AlphaFoldDB" id="A0A4S2MW69"/>
<dbReference type="InterPro" id="IPR023298">
    <property type="entry name" value="ATPase_P-typ_TM_dom_sf"/>
</dbReference>
<dbReference type="InterPro" id="IPR036412">
    <property type="entry name" value="HAD-like_sf"/>
</dbReference>
<organism evidence="12 13">
    <name type="scientific">Ascodesmis nigricans</name>
    <dbReference type="NCBI Taxonomy" id="341454"/>
    <lineage>
        <taxon>Eukaryota</taxon>
        <taxon>Fungi</taxon>
        <taxon>Dikarya</taxon>
        <taxon>Ascomycota</taxon>
        <taxon>Pezizomycotina</taxon>
        <taxon>Pezizomycetes</taxon>
        <taxon>Pezizales</taxon>
        <taxon>Ascodesmidaceae</taxon>
        <taxon>Ascodesmis</taxon>
    </lineage>
</organism>
<comment type="subcellular location">
    <subcellularLocation>
        <location evidence="1">Endomembrane system</location>
        <topology evidence="1">Multi-pass membrane protein</topology>
    </subcellularLocation>
    <subcellularLocation>
        <location evidence="10">Membrane</location>
    </subcellularLocation>
</comment>
<dbReference type="SUPFAM" id="SSF56784">
    <property type="entry name" value="HAD-like"/>
    <property type="match status" value="1"/>
</dbReference>
<comment type="similarity">
    <text evidence="2 10">Belongs to the cation transport ATPase (P-type) (TC 3.A.3) family. Type IB subfamily.</text>
</comment>
<keyword evidence="3 10" id="KW-0812">Transmembrane</keyword>
<dbReference type="GO" id="GO:0055070">
    <property type="term" value="P:copper ion homeostasis"/>
    <property type="evidence" value="ECO:0007669"/>
    <property type="project" value="TreeGrafter"/>
</dbReference>
<dbReference type="NCBIfam" id="TIGR01525">
    <property type="entry name" value="ATPase-IB_hvy"/>
    <property type="match status" value="1"/>
</dbReference>
<evidence type="ECO:0000256" key="8">
    <source>
        <dbReference type="ARBA" id="ARBA00022989"/>
    </source>
</evidence>
<evidence type="ECO:0000259" key="11">
    <source>
        <dbReference type="PROSITE" id="PS50846"/>
    </source>
</evidence>
<feature type="transmembrane region" description="Helical" evidence="10">
    <location>
        <begin position="270"/>
        <end position="288"/>
    </location>
</feature>
<dbReference type="Pfam" id="PF00122">
    <property type="entry name" value="E1-E2_ATPase"/>
    <property type="match status" value="1"/>
</dbReference>
<keyword evidence="6 10" id="KW-0067">ATP-binding</keyword>
<evidence type="ECO:0000256" key="3">
    <source>
        <dbReference type="ARBA" id="ARBA00022692"/>
    </source>
</evidence>
<dbReference type="PRINTS" id="PR00119">
    <property type="entry name" value="CATATPASE"/>
</dbReference>
<dbReference type="InterPro" id="IPR059000">
    <property type="entry name" value="ATPase_P-type_domA"/>
</dbReference>
<name>A0A4S2MW69_9PEZI</name>
<feature type="transmembrane region" description="Helical" evidence="10">
    <location>
        <begin position="236"/>
        <end position="258"/>
    </location>
</feature>
<reference evidence="12 13" key="1">
    <citation type="submission" date="2019-04" db="EMBL/GenBank/DDBJ databases">
        <title>Comparative genomics and transcriptomics to analyze fruiting body development in filamentous ascomycetes.</title>
        <authorList>
            <consortium name="DOE Joint Genome Institute"/>
            <person name="Lutkenhaus R."/>
            <person name="Traeger S."/>
            <person name="Breuer J."/>
            <person name="Kuo A."/>
            <person name="Lipzen A."/>
            <person name="Pangilinan J."/>
            <person name="Dilworth D."/>
            <person name="Sandor L."/>
            <person name="Poggeler S."/>
            <person name="Barry K."/>
            <person name="Grigoriev I.V."/>
            <person name="Nowrousian M."/>
        </authorList>
    </citation>
    <scope>NUCLEOTIDE SEQUENCE [LARGE SCALE GENOMIC DNA]</scope>
    <source>
        <strain evidence="12 13">CBS 389.68</strain>
    </source>
</reference>
<evidence type="ECO:0000256" key="10">
    <source>
        <dbReference type="RuleBase" id="RU362081"/>
    </source>
</evidence>
<dbReference type="GO" id="GO:0005524">
    <property type="term" value="F:ATP binding"/>
    <property type="evidence" value="ECO:0007669"/>
    <property type="project" value="UniProtKB-UniRule"/>
</dbReference>
<dbReference type="NCBIfam" id="TIGR01494">
    <property type="entry name" value="ATPase_P-type"/>
    <property type="match status" value="2"/>
</dbReference>
<dbReference type="OrthoDB" id="432719at2759"/>
<feature type="transmembrane region" description="Helical" evidence="10">
    <location>
        <begin position="425"/>
        <end position="446"/>
    </location>
</feature>
<dbReference type="InterPro" id="IPR008250">
    <property type="entry name" value="ATPase_P-typ_transduc_dom_A_sf"/>
</dbReference>
<feature type="transmembrane region" description="Helical" evidence="10">
    <location>
        <begin position="788"/>
        <end position="809"/>
    </location>
</feature>
<dbReference type="EMBL" id="ML220122">
    <property type="protein sequence ID" value="TGZ80878.1"/>
    <property type="molecule type" value="Genomic_DNA"/>
</dbReference>
<dbReference type="GO" id="GO:0016020">
    <property type="term" value="C:membrane"/>
    <property type="evidence" value="ECO:0007669"/>
    <property type="project" value="UniProtKB-SubCell"/>
</dbReference>
<evidence type="ECO:0000256" key="4">
    <source>
        <dbReference type="ARBA" id="ARBA00022723"/>
    </source>
</evidence>
<feature type="transmembrane region" description="Helical" evidence="10">
    <location>
        <begin position="821"/>
        <end position="841"/>
    </location>
</feature>
<dbReference type="InterPro" id="IPR056236">
    <property type="entry name" value="HMA_PCA1"/>
</dbReference>
<dbReference type="InterPro" id="IPR018303">
    <property type="entry name" value="ATPase_P-typ_P_site"/>
</dbReference>
<dbReference type="GO" id="GO:0012505">
    <property type="term" value="C:endomembrane system"/>
    <property type="evidence" value="ECO:0007669"/>
    <property type="project" value="UniProtKB-SubCell"/>
</dbReference>
<evidence type="ECO:0000256" key="6">
    <source>
        <dbReference type="ARBA" id="ARBA00022840"/>
    </source>
</evidence>
<protein>
    <submittedName>
        <fullName evidence="12">Heavy metal translocatin</fullName>
    </submittedName>
</protein>
<keyword evidence="5 10" id="KW-0547">Nucleotide-binding</keyword>
<gene>
    <name evidence="12" type="ORF">EX30DRAFT_307042</name>
</gene>
<feature type="domain" description="HMA" evidence="11">
    <location>
        <begin position="1"/>
        <end position="63"/>
    </location>
</feature>
<dbReference type="PROSITE" id="PS50846">
    <property type="entry name" value="HMA_2"/>
    <property type="match status" value="1"/>
</dbReference>
<dbReference type="InterPro" id="IPR006121">
    <property type="entry name" value="HMA_dom"/>
</dbReference>
<dbReference type="InterPro" id="IPR044492">
    <property type="entry name" value="P_typ_ATPase_HD_dom"/>
</dbReference>
<feature type="transmembrane region" description="Helical" evidence="10">
    <location>
        <begin position="203"/>
        <end position="224"/>
    </location>
</feature>
<dbReference type="InterPro" id="IPR023299">
    <property type="entry name" value="ATPase_P-typ_cyto_dom_N"/>
</dbReference>
<dbReference type="SFLD" id="SFLDF00027">
    <property type="entry name" value="p-type_atpase"/>
    <property type="match status" value="1"/>
</dbReference>
<dbReference type="InParanoid" id="A0A4S2MW69"/>
<feature type="transmembrane region" description="Helical" evidence="10">
    <location>
        <begin position="466"/>
        <end position="490"/>
    </location>
</feature>
<dbReference type="InterPro" id="IPR023214">
    <property type="entry name" value="HAD_sf"/>
</dbReference>
<dbReference type="InterPro" id="IPR027256">
    <property type="entry name" value="P-typ_ATPase_IB"/>
</dbReference>
<dbReference type="GO" id="GO:0005507">
    <property type="term" value="F:copper ion binding"/>
    <property type="evidence" value="ECO:0007669"/>
    <property type="project" value="TreeGrafter"/>
</dbReference>
<dbReference type="Gene3D" id="3.40.50.1000">
    <property type="entry name" value="HAD superfamily/HAD-like"/>
    <property type="match status" value="1"/>
</dbReference>
<keyword evidence="13" id="KW-1185">Reference proteome</keyword>
<evidence type="ECO:0000313" key="13">
    <source>
        <dbReference type="Proteomes" id="UP000298138"/>
    </source>
</evidence>
<evidence type="ECO:0000256" key="9">
    <source>
        <dbReference type="ARBA" id="ARBA00023136"/>
    </source>
</evidence>
<dbReference type="SFLD" id="SFLDS00003">
    <property type="entry name" value="Haloacid_Dehalogenase"/>
    <property type="match status" value="1"/>
</dbReference>
<proteinExistence type="inferred from homology"/>
<keyword evidence="7" id="KW-1278">Translocase</keyword>
<evidence type="ECO:0000256" key="5">
    <source>
        <dbReference type="ARBA" id="ARBA00022741"/>
    </source>
</evidence>
<dbReference type="STRING" id="341454.A0A4S2MW69"/>
<dbReference type="InterPro" id="IPR001757">
    <property type="entry name" value="P_typ_ATPase"/>
</dbReference>
<evidence type="ECO:0000313" key="12">
    <source>
        <dbReference type="EMBL" id="TGZ80878.1"/>
    </source>
</evidence>
<dbReference type="Gene3D" id="3.40.1110.10">
    <property type="entry name" value="Calcium-transporting ATPase, cytoplasmic domain N"/>
    <property type="match status" value="1"/>
</dbReference>
<dbReference type="Pfam" id="PF24534">
    <property type="entry name" value="HMA_PCA1"/>
    <property type="match status" value="1"/>
</dbReference>
<feature type="transmembrane region" description="Helical" evidence="10">
    <location>
        <begin position="164"/>
        <end position="183"/>
    </location>
</feature>
<dbReference type="PANTHER" id="PTHR43520">
    <property type="entry name" value="ATP7, ISOFORM B"/>
    <property type="match status" value="1"/>
</dbReference>
<dbReference type="Gene3D" id="3.30.70.100">
    <property type="match status" value="1"/>
</dbReference>
<dbReference type="GO" id="GO:0016887">
    <property type="term" value="F:ATP hydrolysis activity"/>
    <property type="evidence" value="ECO:0007669"/>
    <property type="project" value="InterPro"/>
</dbReference>
<evidence type="ECO:0000256" key="2">
    <source>
        <dbReference type="ARBA" id="ARBA00006024"/>
    </source>
</evidence>
<evidence type="ECO:0000256" key="7">
    <source>
        <dbReference type="ARBA" id="ARBA00022967"/>
    </source>
</evidence>
<dbReference type="GO" id="GO:0043682">
    <property type="term" value="F:P-type divalent copper transporter activity"/>
    <property type="evidence" value="ECO:0007669"/>
    <property type="project" value="TreeGrafter"/>
</dbReference>
<evidence type="ECO:0000256" key="1">
    <source>
        <dbReference type="ARBA" id="ARBA00004127"/>
    </source>
</evidence>
<keyword evidence="9 10" id="KW-0472">Membrane</keyword>
<dbReference type="PROSITE" id="PS00154">
    <property type="entry name" value="ATPASE_E1_E2"/>
    <property type="match status" value="1"/>
</dbReference>
<dbReference type="CDD" id="cd00371">
    <property type="entry name" value="HMA"/>
    <property type="match status" value="1"/>
</dbReference>
<keyword evidence="8 10" id="KW-1133">Transmembrane helix</keyword>
<dbReference type="Pfam" id="PF00702">
    <property type="entry name" value="Hydrolase"/>
    <property type="match status" value="1"/>
</dbReference>
<dbReference type="SUPFAM" id="SSF81665">
    <property type="entry name" value="Calcium ATPase, transmembrane domain M"/>
    <property type="match status" value="1"/>
</dbReference>
<accession>A0A4S2MW69</accession>
<dbReference type="Gene3D" id="2.70.150.10">
    <property type="entry name" value="Calcium-transporting ATPase, cytoplasmic transduction domain A"/>
    <property type="match status" value="1"/>
</dbReference>
<dbReference type="FunCoup" id="A0A4S2MW69">
    <property type="interactions" value="17"/>
</dbReference>
<dbReference type="SFLD" id="SFLDG00002">
    <property type="entry name" value="C1.7:_P-type_atpase_like"/>
    <property type="match status" value="1"/>
</dbReference>
<sequence length="843" mass="90408">MHCTSCAEEVAGILRQIPGVEVRSVQVSFVLSRAELAYEPEIVTDVDTAIVAKVLKRFPRLDVVVLINTDVGDEMSGIMRVRISATEGSAQGLMDALVEVPGVMSVTPCTAKEVEVAYDPDRIGIRTILRKLRQPAGFGEVRLDDVPDGGKLAQEAEARHLKRAGIQTVLAAILTIPVLVLAWSGGKLNVAEKTRLAVECSCASMVIIVAYNIYLDALWAAWYGKGFLAKINMDTLVSVATIAAYAFSVGVLAVNLSGKGFGNGEDQEPFFETSTLLTTLILLGRWVTAHVKSRASRKLRSVGDGDLQTTDVRLYDPEQKSEIDLDARELEYGDILVVSQGERVATDGLVIDGSGQLDESHLTGEPKPQHKNEGSFLLAGSTVVSGTIKYRVSKLLQENTISSIKGMVKLASQQKPRKQVLADRVAAVLTPIVFLIACLVFLVWILVEGLVRKAGWGPGAVSAATYAVATLAISCPCALALAVPLVMVVASRVGVERGGFVCKNPAAMEKGPKVRKVVFDKTGTLTTGHLHVDQAQVFKDGKWSSDVPLSVFHVISVLCRTSSHPVARAMFQLASESYLQVRVDNGDPNIEVEDVVSKGIQANINGSVYRGGKLAFTAPDYVDDPIVRKNLQAAQSVFTLSRDHELVAMFSLKDDKIRPEVPAVLKALRDRDIEIYIFSGDRSEAVTPIARELGIPAANVFADCYPEDKRARLEILKKPDQSGAVVFVGDGTNDAIALAAADIGVSLSQATEMASNSADVAIISDSIAGLVGFLALSKRIDTCIKLNFSWAVFWNLFAILGASGAWVSVRIPPEWAGLGELGSVLPVFVISALVGVGFRGFEG</sequence>